<name>A0A9X3BIS8_9MYCO</name>
<dbReference type="InterPro" id="IPR011051">
    <property type="entry name" value="RmlC_Cupin_sf"/>
</dbReference>
<dbReference type="Proteomes" id="UP001140272">
    <property type="component" value="Unassembled WGS sequence"/>
</dbReference>
<feature type="domain" description="(S)-ureidoglycine aminohydrolase cupin" evidence="1">
    <location>
        <begin position="47"/>
        <end position="120"/>
    </location>
</feature>
<dbReference type="InterPro" id="IPR014710">
    <property type="entry name" value="RmlC-like_jellyroll"/>
</dbReference>
<reference evidence="2" key="1">
    <citation type="submission" date="2020-07" db="EMBL/GenBank/DDBJ databases">
        <authorList>
            <person name="Pettersson B.M.F."/>
            <person name="Behra P.R.K."/>
            <person name="Ramesh M."/>
            <person name="Das S."/>
            <person name="Dasgupta S."/>
            <person name="Kirsebom L.A."/>
        </authorList>
    </citation>
    <scope>NUCLEOTIDE SEQUENCE</scope>
    <source>
        <strain evidence="2">DSM 45406</strain>
    </source>
</reference>
<keyword evidence="4" id="KW-1185">Reference proteome</keyword>
<evidence type="ECO:0000313" key="2">
    <source>
        <dbReference type="EMBL" id="MCV7072758.1"/>
    </source>
</evidence>
<protein>
    <submittedName>
        <fullName evidence="3">Cupin domain-containing protein</fullName>
    </submittedName>
    <submittedName>
        <fullName evidence="2">DUF861 domain-containing protein</fullName>
    </submittedName>
</protein>
<proteinExistence type="predicted"/>
<dbReference type="EMBL" id="JACKRN010000742">
    <property type="protein sequence ID" value="MCV7072758.1"/>
    <property type="molecule type" value="Genomic_DNA"/>
</dbReference>
<evidence type="ECO:0000259" key="1">
    <source>
        <dbReference type="Pfam" id="PF05899"/>
    </source>
</evidence>
<dbReference type="EMBL" id="CP092427">
    <property type="protein sequence ID" value="ULP38352.1"/>
    <property type="molecule type" value="Genomic_DNA"/>
</dbReference>
<dbReference type="Pfam" id="PF05899">
    <property type="entry name" value="Cupin_3"/>
    <property type="match status" value="1"/>
</dbReference>
<dbReference type="RefSeq" id="WP_052428771.1">
    <property type="nucleotide sequence ID" value="NZ_CP092427.2"/>
</dbReference>
<dbReference type="PANTHER" id="PTHR40943">
    <property type="entry name" value="CYTOPLASMIC PROTEIN-RELATED"/>
    <property type="match status" value="1"/>
</dbReference>
<gene>
    <name evidence="2" type="ORF">H7H73_22745</name>
    <name evidence="3" type="ORF">MJO55_07990</name>
</gene>
<sequence>MTDSASLPGVALIPTDDDTAMRPCAYVTPESLREGDPREVDLIHLSSADGTFTVGSWRAEPYSEFIEAYPGDEYARVLAGSVTLTGDDGFAQTFSAGDAYTMRAGWRGEFRVTETLTKQFALYVSAEETA</sequence>
<organism evidence="2 5">
    <name type="scientific">Mycolicibacterium rufum</name>
    <dbReference type="NCBI Taxonomy" id="318424"/>
    <lineage>
        <taxon>Bacteria</taxon>
        <taxon>Bacillati</taxon>
        <taxon>Actinomycetota</taxon>
        <taxon>Actinomycetes</taxon>
        <taxon>Mycobacteriales</taxon>
        <taxon>Mycobacteriaceae</taxon>
        <taxon>Mycolicibacterium</taxon>
    </lineage>
</organism>
<reference evidence="2" key="2">
    <citation type="journal article" date="2022" name="BMC Genomics">
        <title>Comparative genome analysis of mycobacteria focusing on tRNA and non-coding RNA.</title>
        <authorList>
            <person name="Behra P.R.K."/>
            <person name="Pettersson B.M.F."/>
            <person name="Ramesh M."/>
            <person name="Das S."/>
            <person name="Dasgupta S."/>
            <person name="Kirsebom L.A."/>
        </authorList>
    </citation>
    <scope>NUCLEOTIDE SEQUENCE</scope>
    <source>
        <strain evidence="2">DSM 45406</strain>
    </source>
</reference>
<dbReference type="Proteomes" id="UP001055159">
    <property type="component" value="Chromosome"/>
</dbReference>
<evidence type="ECO:0000313" key="3">
    <source>
        <dbReference type="EMBL" id="ULP38352.1"/>
    </source>
</evidence>
<evidence type="ECO:0000313" key="4">
    <source>
        <dbReference type="Proteomes" id="UP001055159"/>
    </source>
</evidence>
<evidence type="ECO:0000313" key="5">
    <source>
        <dbReference type="Proteomes" id="UP001140272"/>
    </source>
</evidence>
<reference evidence="3" key="3">
    <citation type="submission" date="2022-08" db="EMBL/GenBank/DDBJ databases">
        <title>Whole genome sequencing of non-tuberculosis mycobacteria type-strains.</title>
        <authorList>
            <person name="Igarashi Y."/>
            <person name="Osugi A."/>
            <person name="Mitarai S."/>
        </authorList>
    </citation>
    <scope>NUCLEOTIDE SEQUENCE</scope>
    <source>
        <strain evidence="3">JCM 16372</strain>
    </source>
</reference>
<dbReference type="Gene3D" id="2.60.120.10">
    <property type="entry name" value="Jelly Rolls"/>
    <property type="match status" value="1"/>
</dbReference>
<dbReference type="SUPFAM" id="SSF51182">
    <property type="entry name" value="RmlC-like cupins"/>
    <property type="match status" value="1"/>
</dbReference>
<dbReference type="InterPro" id="IPR008579">
    <property type="entry name" value="UGlyAH_Cupin_dom"/>
</dbReference>
<dbReference type="AlphaFoldDB" id="A0A9X3BIS8"/>
<dbReference type="PANTHER" id="PTHR40943:SF1">
    <property type="entry name" value="CYTOPLASMIC PROTEIN"/>
    <property type="match status" value="1"/>
</dbReference>
<accession>A0A9X3BIS8</accession>